<accession>A0ABU1U1I9</accession>
<keyword evidence="3" id="KW-1185">Reference proteome</keyword>
<dbReference type="Pfam" id="PF12389">
    <property type="entry name" value="Peptidase_M73"/>
    <property type="match status" value="1"/>
</dbReference>
<proteinExistence type="predicted"/>
<dbReference type="InterPro" id="IPR022121">
    <property type="entry name" value="Peptidase_M73_camelysin"/>
</dbReference>
<comment type="caution">
    <text evidence="2">The sequence shown here is derived from an EMBL/GenBank/DDBJ whole genome shotgun (WGS) entry which is preliminary data.</text>
</comment>
<sequence>MNKAKKALLGTALAGAMVVSAGFGTYSWFTDVKEANGTIQNGTLTVGMDSNLFAHQNFAPSQMLISNWKTIQNTGSLDQQLRATYTHSIDKEAGIGKYKVGYMAIKYSVKPDAGTEAAFKEKFQRGFDKGITNPVMDQGLVAAKSKYEVVSGTISAEEAQGLAKAASMSKTLNFGKGKFWQLNEGENIDILFAVKLLDTAGNEYQGANYSATFKVEAKQTDNGAEFETENVK</sequence>
<gene>
    <name evidence="2" type="ORF">J2X07_002325</name>
</gene>
<protein>
    <submittedName>
        <fullName evidence="2">Spore coat-associated protein N</fullName>
    </submittedName>
</protein>
<evidence type="ECO:0000313" key="3">
    <source>
        <dbReference type="Proteomes" id="UP001258181"/>
    </source>
</evidence>
<dbReference type="NCBIfam" id="TIGR04088">
    <property type="entry name" value="cognate_SipW"/>
    <property type="match status" value="1"/>
</dbReference>
<dbReference type="InterPro" id="IPR023833">
    <property type="entry name" value="Signal_pept_SipW-depend-type"/>
</dbReference>
<organism evidence="2 3">
    <name type="scientific">Fictibacillus barbaricus</name>
    <dbReference type="NCBI Taxonomy" id="182136"/>
    <lineage>
        <taxon>Bacteria</taxon>
        <taxon>Bacillati</taxon>
        <taxon>Bacillota</taxon>
        <taxon>Bacilli</taxon>
        <taxon>Bacillales</taxon>
        <taxon>Fictibacillaceae</taxon>
        <taxon>Fictibacillus</taxon>
    </lineage>
</organism>
<evidence type="ECO:0000313" key="2">
    <source>
        <dbReference type="EMBL" id="MDR7073339.1"/>
    </source>
</evidence>
<feature type="chain" id="PRO_5046590508" evidence="1">
    <location>
        <begin position="22"/>
        <end position="232"/>
    </location>
</feature>
<feature type="signal peptide" evidence="1">
    <location>
        <begin position="1"/>
        <end position="21"/>
    </location>
</feature>
<dbReference type="EMBL" id="JAVDWA010000003">
    <property type="protein sequence ID" value="MDR7073339.1"/>
    <property type="molecule type" value="Genomic_DNA"/>
</dbReference>
<name>A0ABU1U1I9_9BACL</name>
<evidence type="ECO:0000256" key="1">
    <source>
        <dbReference type="SAM" id="SignalP"/>
    </source>
</evidence>
<reference evidence="2 3" key="1">
    <citation type="submission" date="2023-07" db="EMBL/GenBank/DDBJ databases">
        <title>Sorghum-associated microbial communities from plants grown in Nebraska, USA.</title>
        <authorList>
            <person name="Schachtman D."/>
        </authorList>
    </citation>
    <scope>NUCLEOTIDE SEQUENCE [LARGE SCALE GENOMIC DNA]</scope>
    <source>
        <strain evidence="2 3">BE211</strain>
    </source>
</reference>
<dbReference type="Proteomes" id="UP001258181">
    <property type="component" value="Unassembled WGS sequence"/>
</dbReference>
<keyword evidence="1" id="KW-0732">Signal</keyword>
<dbReference type="RefSeq" id="WP_310258840.1">
    <property type="nucleotide sequence ID" value="NZ_JAVDWA010000003.1"/>
</dbReference>